<name>A0ACC2RQX7_9FUNG</name>
<evidence type="ECO:0000313" key="1">
    <source>
        <dbReference type="EMBL" id="KAJ9052454.1"/>
    </source>
</evidence>
<accession>A0ACC2RQX7</accession>
<protein>
    <submittedName>
        <fullName evidence="1">Uncharacterized protein</fullName>
    </submittedName>
</protein>
<reference evidence="1" key="1">
    <citation type="submission" date="2022-04" db="EMBL/GenBank/DDBJ databases">
        <title>Genome of the entomopathogenic fungus Entomophthora muscae.</title>
        <authorList>
            <person name="Elya C."/>
            <person name="Lovett B.R."/>
            <person name="Lee E."/>
            <person name="Macias A.M."/>
            <person name="Hajek A.E."/>
            <person name="De Bivort B.L."/>
            <person name="Kasson M.T."/>
            <person name="De Fine Licht H.H."/>
            <person name="Stajich J.E."/>
        </authorList>
    </citation>
    <scope>NUCLEOTIDE SEQUENCE</scope>
    <source>
        <strain evidence="1">Berkeley</strain>
    </source>
</reference>
<keyword evidence="2" id="KW-1185">Reference proteome</keyword>
<comment type="caution">
    <text evidence="1">The sequence shown here is derived from an EMBL/GenBank/DDBJ whole genome shotgun (WGS) entry which is preliminary data.</text>
</comment>
<dbReference type="EMBL" id="QTSX02006665">
    <property type="protein sequence ID" value="KAJ9052454.1"/>
    <property type="molecule type" value="Genomic_DNA"/>
</dbReference>
<organism evidence="1 2">
    <name type="scientific">Entomophthora muscae</name>
    <dbReference type="NCBI Taxonomy" id="34485"/>
    <lineage>
        <taxon>Eukaryota</taxon>
        <taxon>Fungi</taxon>
        <taxon>Fungi incertae sedis</taxon>
        <taxon>Zoopagomycota</taxon>
        <taxon>Entomophthoromycotina</taxon>
        <taxon>Entomophthoromycetes</taxon>
        <taxon>Entomophthorales</taxon>
        <taxon>Entomophthoraceae</taxon>
        <taxon>Entomophthora</taxon>
    </lineage>
</organism>
<dbReference type="Proteomes" id="UP001165960">
    <property type="component" value="Unassembled WGS sequence"/>
</dbReference>
<sequence>MMDSRNILLILNSLSAASALCVVVVFGLLVKRGLPVADRVSVRLQAGISLIDLMRHVQVFFSASGDDSLLCKFLGFFDVSLEHAYWYLNICIALNMQLVLIHGLRPNRKWEMCYWTFSFLGILTFVFPLSALDIFGKSNSGSCYIKNGIELNNTIEMLYYNIPSTITIIYCFIISLAVIFKVNRIVALSELPKSQKICLYTSENKAVIRRVAMYPIACFLANVGMNVHILYDFLNEQPNPILYAWAKAGFYSTGLLNLLAFMADPLIFEEMCGFYTGSFINMADEFAFPTAASSMASLQTGEALDVLCISEQEKGTSISFL</sequence>
<gene>
    <name evidence="1" type="ORF">DSO57_1033972</name>
</gene>
<proteinExistence type="predicted"/>
<evidence type="ECO:0000313" key="2">
    <source>
        <dbReference type="Proteomes" id="UP001165960"/>
    </source>
</evidence>